<keyword evidence="2" id="KW-0805">Transcription regulation</keyword>
<comment type="caution">
    <text evidence="6">The sequence shown here is derived from an EMBL/GenBank/DDBJ whole genome shotgun (WGS) entry which is preliminary data.</text>
</comment>
<keyword evidence="4" id="KW-0804">Transcription</keyword>
<name>A0ABS6M103_9GAMM</name>
<dbReference type="PANTHER" id="PTHR30346">
    <property type="entry name" value="TRANSCRIPTIONAL DUAL REGULATOR HCAR-RELATED"/>
    <property type="match status" value="1"/>
</dbReference>
<evidence type="ECO:0000259" key="5">
    <source>
        <dbReference type="PROSITE" id="PS50931"/>
    </source>
</evidence>
<evidence type="ECO:0000256" key="3">
    <source>
        <dbReference type="ARBA" id="ARBA00023125"/>
    </source>
</evidence>
<evidence type="ECO:0000256" key="1">
    <source>
        <dbReference type="ARBA" id="ARBA00009437"/>
    </source>
</evidence>
<sequence length="315" mass="34806">MTRPFTDSVFDLGQINLRLLHYFRVVAEELSFSKAAVRLNMSQPPLSLHIKELENLLGTPLFLRTTRSVSLTPAGAALMREAGLMLDSINRSLHQVRKIGRGEVGHIQFGTVGTAAWGPLMPALNSFARIAPEISWTVTELTPVQQIDALQLQRIDIGIWREAKLALPHGLSSRLMGRENVALAISEHHPLAMKNSVVLGELAHEDFILMPMNASSLGSYLYSMCRQHGFLPKIVQQVNEPQTALALVANGYGITLLPESYARIHWPGVRFCALSERLPVDLYAIYPLDSVTPAAARFLDSLEGKRETAGPEPRC</sequence>
<gene>
    <name evidence="6" type="ORF">J1778_22315</name>
</gene>
<dbReference type="Pfam" id="PF03466">
    <property type="entry name" value="LysR_substrate"/>
    <property type="match status" value="1"/>
</dbReference>
<protein>
    <submittedName>
        <fullName evidence="6">LysR family transcriptional regulator</fullName>
    </submittedName>
</protein>
<dbReference type="EMBL" id="JAFMOW010000068">
    <property type="protein sequence ID" value="MBU9858014.1"/>
    <property type="molecule type" value="Genomic_DNA"/>
</dbReference>
<evidence type="ECO:0000256" key="4">
    <source>
        <dbReference type="ARBA" id="ARBA00023163"/>
    </source>
</evidence>
<keyword evidence="3" id="KW-0238">DNA-binding</keyword>
<dbReference type="InterPro" id="IPR005119">
    <property type="entry name" value="LysR_subst-bd"/>
</dbReference>
<keyword evidence="7" id="KW-1185">Reference proteome</keyword>
<reference evidence="6 7" key="1">
    <citation type="submission" date="2021-03" db="EMBL/GenBank/DDBJ databases">
        <title>Five novel Rahnella species.</title>
        <authorList>
            <person name="Brady C."/>
            <person name="Asselin J."/>
            <person name="Beer S."/>
            <person name="Bruberg M.B."/>
            <person name="Crampton B."/>
            <person name="Venter S."/>
            <person name="Arnold D."/>
            <person name="Denman S."/>
        </authorList>
    </citation>
    <scope>NUCLEOTIDE SEQUENCE [LARGE SCALE GENOMIC DNA]</scope>
    <source>
        <strain evidence="6 7">H11b</strain>
    </source>
</reference>
<dbReference type="PROSITE" id="PS50931">
    <property type="entry name" value="HTH_LYSR"/>
    <property type="match status" value="1"/>
</dbReference>
<evidence type="ECO:0000256" key="2">
    <source>
        <dbReference type="ARBA" id="ARBA00023015"/>
    </source>
</evidence>
<dbReference type="InterPro" id="IPR000847">
    <property type="entry name" value="LysR_HTH_N"/>
</dbReference>
<accession>A0ABS6M103</accession>
<dbReference type="NCBIfam" id="NF007439">
    <property type="entry name" value="PRK09986.1"/>
    <property type="match status" value="1"/>
</dbReference>
<dbReference type="RefSeq" id="WP_217175018.1">
    <property type="nucleotide sequence ID" value="NZ_JAFMOW010000068.1"/>
</dbReference>
<organism evidence="6 7">
    <name type="scientific">Rahnella bonaserana</name>
    <dbReference type="NCBI Taxonomy" id="2816248"/>
    <lineage>
        <taxon>Bacteria</taxon>
        <taxon>Pseudomonadati</taxon>
        <taxon>Pseudomonadota</taxon>
        <taxon>Gammaproteobacteria</taxon>
        <taxon>Enterobacterales</taxon>
        <taxon>Yersiniaceae</taxon>
        <taxon>Rahnella</taxon>
    </lineage>
</organism>
<comment type="similarity">
    <text evidence="1">Belongs to the LysR transcriptional regulatory family.</text>
</comment>
<evidence type="ECO:0000313" key="6">
    <source>
        <dbReference type="EMBL" id="MBU9858014.1"/>
    </source>
</evidence>
<dbReference type="PANTHER" id="PTHR30346:SF0">
    <property type="entry name" value="HCA OPERON TRANSCRIPTIONAL ACTIVATOR HCAR"/>
    <property type="match status" value="1"/>
</dbReference>
<evidence type="ECO:0000313" key="7">
    <source>
        <dbReference type="Proteomes" id="UP000734343"/>
    </source>
</evidence>
<dbReference type="Proteomes" id="UP000734343">
    <property type="component" value="Unassembled WGS sequence"/>
</dbReference>
<dbReference type="Pfam" id="PF00126">
    <property type="entry name" value="HTH_1"/>
    <property type="match status" value="1"/>
</dbReference>
<feature type="domain" description="HTH lysR-type" evidence="5">
    <location>
        <begin position="15"/>
        <end position="72"/>
    </location>
</feature>
<proteinExistence type="inferred from homology"/>